<evidence type="ECO:0000259" key="6">
    <source>
        <dbReference type="SMART" id="SM01019"/>
    </source>
</evidence>
<dbReference type="InterPro" id="IPR003340">
    <property type="entry name" value="B3_DNA-bd"/>
</dbReference>
<reference evidence="7 8" key="1">
    <citation type="submission" date="2022-03" db="EMBL/GenBank/DDBJ databases">
        <authorList>
            <person name="Macdonald S."/>
            <person name="Ahmed S."/>
            <person name="Newling K."/>
        </authorList>
    </citation>
    <scope>NUCLEOTIDE SEQUENCE [LARGE SCALE GENOMIC DNA]</scope>
</reference>
<name>A0ABC8JS41_ERUVS</name>
<evidence type="ECO:0000256" key="3">
    <source>
        <dbReference type="ARBA" id="ARBA00023125"/>
    </source>
</evidence>
<organism evidence="7 8">
    <name type="scientific">Eruca vesicaria subsp. sativa</name>
    <name type="common">Garden rocket</name>
    <name type="synonym">Eruca sativa</name>
    <dbReference type="NCBI Taxonomy" id="29727"/>
    <lineage>
        <taxon>Eukaryota</taxon>
        <taxon>Viridiplantae</taxon>
        <taxon>Streptophyta</taxon>
        <taxon>Embryophyta</taxon>
        <taxon>Tracheophyta</taxon>
        <taxon>Spermatophyta</taxon>
        <taxon>Magnoliopsida</taxon>
        <taxon>eudicotyledons</taxon>
        <taxon>Gunneridae</taxon>
        <taxon>Pentapetalae</taxon>
        <taxon>rosids</taxon>
        <taxon>malvids</taxon>
        <taxon>Brassicales</taxon>
        <taxon>Brassicaceae</taxon>
        <taxon>Brassiceae</taxon>
        <taxon>Eruca</taxon>
    </lineage>
</organism>
<evidence type="ECO:0000256" key="2">
    <source>
        <dbReference type="ARBA" id="ARBA00023015"/>
    </source>
</evidence>
<gene>
    <name evidence="7" type="ORF">ERUC_LOCUS14844</name>
</gene>
<proteinExistence type="predicted"/>
<dbReference type="InterPro" id="IPR051442">
    <property type="entry name" value="B3_domain"/>
</dbReference>
<dbReference type="GO" id="GO:0003677">
    <property type="term" value="F:DNA binding"/>
    <property type="evidence" value="ECO:0007669"/>
    <property type="project" value="UniProtKB-KW"/>
</dbReference>
<feature type="domain" description="TF-B3" evidence="6">
    <location>
        <begin position="19"/>
        <end position="123"/>
    </location>
</feature>
<comment type="subcellular location">
    <subcellularLocation>
        <location evidence="1">Nucleus</location>
    </subcellularLocation>
</comment>
<dbReference type="AlphaFoldDB" id="A0ABC8JS41"/>
<evidence type="ECO:0000256" key="1">
    <source>
        <dbReference type="ARBA" id="ARBA00004123"/>
    </source>
</evidence>
<dbReference type="PANTHER" id="PTHR34269">
    <property type="entry name" value="TRANSCRIPTION FACTOR B3-DOMAIN FAMILY-RELATED"/>
    <property type="match status" value="1"/>
</dbReference>
<comment type="caution">
    <text evidence="7">The sequence shown here is derived from an EMBL/GenBank/DDBJ whole genome shotgun (WGS) entry which is preliminary data.</text>
</comment>
<dbReference type="PANTHER" id="PTHR34269:SF15">
    <property type="entry name" value="TF-B3 DOMAIN-CONTAINING PROTEIN"/>
    <property type="match status" value="1"/>
</dbReference>
<dbReference type="GO" id="GO:0005634">
    <property type="term" value="C:nucleus"/>
    <property type="evidence" value="ECO:0007669"/>
    <property type="project" value="UniProtKB-SubCell"/>
</dbReference>
<dbReference type="Proteomes" id="UP001642260">
    <property type="component" value="Unassembled WGS sequence"/>
</dbReference>
<dbReference type="Gene3D" id="2.40.330.10">
    <property type="entry name" value="DNA-binding pseudobarrel domain"/>
    <property type="match status" value="1"/>
</dbReference>
<dbReference type="EMBL" id="CAKOAT010139599">
    <property type="protein sequence ID" value="CAH8338259.1"/>
    <property type="molecule type" value="Genomic_DNA"/>
</dbReference>
<keyword evidence="4" id="KW-0804">Transcription</keyword>
<dbReference type="InterPro" id="IPR015300">
    <property type="entry name" value="DNA-bd_pseudobarrel_sf"/>
</dbReference>
<keyword evidence="8" id="KW-1185">Reference proteome</keyword>
<evidence type="ECO:0000256" key="5">
    <source>
        <dbReference type="ARBA" id="ARBA00023242"/>
    </source>
</evidence>
<sequence length="129" mass="14813">MKTIGSTLLSDPLDAALIISKQLTKSDVKRNVILPKQQTESVLMRMDGGVTAEELQNGKVVKVIDLEEGDEYMVTLRSRDNKYEFGDGWYTMKYSLDLQVGEILKLYWYQDQRIFVVLNFDHTVQHVPA</sequence>
<evidence type="ECO:0000313" key="8">
    <source>
        <dbReference type="Proteomes" id="UP001642260"/>
    </source>
</evidence>
<evidence type="ECO:0000313" key="7">
    <source>
        <dbReference type="EMBL" id="CAH8338259.1"/>
    </source>
</evidence>
<dbReference type="SUPFAM" id="SSF101936">
    <property type="entry name" value="DNA-binding pseudobarrel domain"/>
    <property type="match status" value="1"/>
</dbReference>
<keyword evidence="2" id="KW-0805">Transcription regulation</keyword>
<keyword evidence="3" id="KW-0238">DNA-binding</keyword>
<dbReference type="SMART" id="SM01019">
    <property type="entry name" value="B3"/>
    <property type="match status" value="1"/>
</dbReference>
<evidence type="ECO:0000256" key="4">
    <source>
        <dbReference type="ARBA" id="ARBA00023163"/>
    </source>
</evidence>
<keyword evidence="5" id="KW-0539">Nucleus</keyword>
<protein>
    <recommendedName>
        <fullName evidence="6">TF-B3 domain-containing protein</fullName>
    </recommendedName>
</protein>
<accession>A0ABC8JS41</accession>
<dbReference type="CDD" id="cd10017">
    <property type="entry name" value="B3_DNA"/>
    <property type="match status" value="1"/>
</dbReference>